<dbReference type="eggNOG" id="ENOG503334N">
    <property type="taxonomic scope" value="Bacteria"/>
</dbReference>
<keyword evidence="2" id="KW-1185">Reference proteome</keyword>
<dbReference type="EMBL" id="CP001712">
    <property type="protein sequence ID" value="EAR16847.1"/>
    <property type="molecule type" value="Genomic_DNA"/>
</dbReference>
<sequence>MLAGMLLLAGCRGEKKQEAKDAPSQMEEVIAVHDEVMPEMKTIANLVAELKPLADSTGQDSQYAVAMQDLQAAHQSMMDWMQGFGNRFDHEEIMKGKALSQEKQAWLAEEQEKVEAMRNQVLGSIERAREVLEEAREGADRE</sequence>
<dbReference type="AlphaFoldDB" id="A4CIT9"/>
<evidence type="ECO:0000313" key="2">
    <source>
        <dbReference type="Proteomes" id="UP000009049"/>
    </source>
</evidence>
<name>A4CIT9_ROBBH</name>
<dbReference type="HOGENOM" id="CLU_138484_2_0_10"/>
<organism evidence="1 2">
    <name type="scientific">Robiginitalea biformata (strain ATCC BAA-864 / DSM 15991 / KCTC 12146 / HTCC2501)</name>
    <dbReference type="NCBI Taxonomy" id="313596"/>
    <lineage>
        <taxon>Bacteria</taxon>
        <taxon>Pseudomonadati</taxon>
        <taxon>Bacteroidota</taxon>
        <taxon>Flavobacteriia</taxon>
        <taxon>Flavobacteriales</taxon>
        <taxon>Flavobacteriaceae</taxon>
        <taxon>Robiginitalea</taxon>
    </lineage>
</organism>
<gene>
    <name evidence="1" type="ordered locus">RB2501_08095</name>
</gene>
<evidence type="ECO:0000313" key="1">
    <source>
        <dbReference type="EMBL" id="EAR16847.1"/>
    </source>
</evidence>
<dbReference type="OrthoDB" id="1436925at2"/>
<reference evidence="1 2" key="1">
    <citation type="journal article" date="2009" name="J. Bacteriol.">
        <title>Complete genome sequence of Robiginitalea biformata HTCC2501.</title>
        <authorList>
            <person name="Oh H.M."/>
            <person name="Giovannoni S.J."/>
            <person name="Lee K."/>
            <person name="Ferriera S."/>
            <person name="Johnson J."/>
            <person name="Cho J.C."/>
        </authorList>
    </citation>
    <scope>NUCLEOTIDE SEQUENCE [LARGE SCALE GENOMIC DNA]</scope>
    <source>
        <strain evidence="2">ATCC BAA-864 / HTCC2501 / KCTC 12146</strain>
    </source>
</reference>
<dbReference type="STRING" id="313596.RB2501_08095"/>
<proteinExistence type="predicted"/>
<protein>
    <submittedName>
        <fullName evidence="1">Uncharacterized protein</fullName>
    </submittedName>
</protein>
<dbReference type="KEGG" id="rbi:RB2501_08095"/>
<accession>A4CIT9</accession>
<dbReference type="Proteomes" id="UP000009049">
    <property type="component" value="Chromosome"/>
</dbReference>